<dbReference type="Pfam" id="PF22041">
    <property type="entry name" value="GST_C_7"/>
    <property type="match status" value="1"/>
</dbReference>
<dbReference type="OrthoDB" id="508035at2"/>
<dbReference type="PROSITE" id="PS50404">
    <property type="entry name" value="GST_NTER"/>
    <property type="match status" value="1"/>
</dbReference>
<dbReference type="SUPFAM" id="SSF52833">
    <property type="entry name" value="Thioredoxin-like"/>
    <property type="match status" value="1"/>
</dbReference>
<dbReference type="Pfam" id="PF13409">
    <property type="entry name" value="GST_N_2"/>
    <property type="match status" value="1"/>
</dbReference>
<dbReference type="InterPro" id="IPR050983">
    <property type="entry name" value="GST_Omega/HSP26"/>
</dbReference>
<dbReference type="Gene3D" id="3.40.30.10">
    <property type="entry name" value="Glutaredoxin"/>
    <property type="match status" value="1"/>
</dbReference>
<dbReference type="InterPro" id="IPR036249">
    <property type="entry name" value="Thioredoxin-like_sf"/>
</dbReference>
<name>A0A1Y5REX1_9PROT</name>
<dbReference type="GO" id="GO:0005737">
    <property type="term" value="C:cytoplasm"/>
    <property type="evidence" value="ECO:0007669"/>
    <property type="project" value="TreeGrafter"/>
</dbReference>
<dbReference type="InterPro" id="IPR036282">
    <property type="entry name" value="Glutathione-S-Trfase_C_sf"/>
</dbReference>
<feature type="domain" description="GST N-terminal" evidence="1">
    <location>
        <begin position="8"/>
        <end position="84"/>
    </location>
</feature>
<dbReference type="InterPro" id="IPR004045">
    <property type="entry name" value="Glutathione_S-Trfase_N"/>
</dbReference>
<dbReference type="InterPro" id="IPR054416">
    <property type="entry name" value="GST_UstS-like_C"/>
</dbReference>
<evidence type="ECO:0000313" key="2">
    <source>
        <dbReference type="EMBL" id="SLN14963.1"/>
    </source>
</evidence>
<dbReference type="RefSeq" id="WP_085881652.1">
    <property type="nucleotide sequence ID" value="NZ_FWFR01000001.1"/>
</dbReference>
<protein>
    <submittedName>
        <fullName evidence="2">Beta-etherase</fullName>
    </submittedName>
</protein>
<evidence type="ECO:0000259" key="1">
    <source>
        <dbReference type="PROSITE" id="PS50404"/>
    </source>
</evidence>
<dbReference type="EMBL" id="FWFR01000001">
    <property type="protein sequence ID" value="SLN14963.1"/>
    <property type="molecule type" value="Genomic_DNA"/>
</dbReference>
<reference evidence="2 3" key="1">
    <citation type="submission" date="2017-03" db="EMBL/GenBank/DDBJ databases">
        <authorList>
            <person name="Afonso C.L."/>
            <person name="Miller P.J."/>
            <person name="Scott M.A."/>
            <person name="Spackman E."/>
            <person name="Goraichik I."/>
            <person name="Dimitrov K.M."/>
            <person name="Suarez D.L."/>
            <person name="Swayne D.E."/>
        </authorList>
    </citation>
    <scope>NUCLEOTIDE SEQUENCE [LARGE SCALE GENOMIC DNA]</scope>
    <source>
        <strain evidence="2 3">CECT 7691</strain>
    </source>
</reference>
<sequence length="231" mass="25643">MAIKLYELAAVDDARLFSPYCWRVRLSLSHKGLPFDCEPVRFTEKDKIAFSGQKLVPVLVDGAETVSDSWAIAEYLETAYPDRPSLFGGESGLGLARFATMWADQTILPGVMRLIVLDLWHHLAPGDQAYFRETREKRFGMTLEQFGADPDDHRKRLGKSLQPFRSLLGGQDFLHGAAPGYADYAAVSGFCWAAAVSEQTIVEADDPIAAWRDRVLSRRADAVASALRYAA</sequence>
<dbReference type="SUPFAM" id="SSF47616">
    <property type="entry name" value="GST C-terminal domain-like"/>
    <property type="match status" value="1"/>
</dbReference>
<accession>A0A1Y5REX1</accession>
<keyword evidence="3" id="KW-1185">Reference proteome</keyword>
<dbReference type="Proteomes" id="UP000193200">
    <property type="component" value="Unassembled WGS sequence"/>
</dbReference>
<dbReference type="InParanoid" id="A0A1Y5REX1"/>
<dbReference type="PANTHER" id="PTHR43968:SF6">
    <property type="entry name" value="GLUTATHIONE S-TRANSFERASE OMEGA"/>
    <property type="match status" value="1"/>
</dbReference>
<dbReference type="AlphaFoldDB" id="A0A1Y5REX1"/>
<dbReference type="CDD" id="cd03038">
    <property type="entry name" value="GST_N_etherase_LigE"/>
    <property type="match status" value="1"/>
</dbReference>
<gene>
    <name evidence="2" type="primary">ligE</name>
    <name evidence="2" type="ORF">OCH7691_00297</name>
</gene>
<organism evidence="2 3">
    <name type="scientific">Oceanibacterium hippocampi</name>
    <dbReference type="NCBI Taxonomy" id="745714"/>
    <lineage>
        <taxon>Bacteria</taxon>
        <taxon>Pseudomonadati</taxon>
        <taxon>Pseudomonadota</taxon>
        <taxon>Alphaproteobacteria</taxon>
        <taxon>Sneathiellales</taxon>
        <taxon>Sneathiellaceae</taxon>
        <taxon>Oceanibacterium</taxon>
    </lineage>
</organism>
<evidence type="ECO:0000313" key="3">
    <source>
        <dbReference type="Proteomes" id="UP000193200"/>
    </source>
</evidence>
<dbReference type="PANTHER" id="PTHR43968">
    <property type="match status" value="1"/>
</dbReference>
<proteinExistence type="predicted"/>
<dbReference type="Gene3D" id="1.20.1050.10">
    <property type="match status" value="1"/>
</dbReference>